<dbReference type="KEGG" id="cheb:HH215_18825"/>
<protein>
    <submittedName>
        <fullName evidence="3">SDR family NAD(P)-dependent oxidoreductase</fullName>
    </submittedName>
</protein>
<dbReference type="AlphaFoldDB" id="A0A7Z2VL86"/>
<dbReference type="InterPro" id="IPR051122">
    <property type="entry name" value="SDR_DHRS6-like"/>
</dbReference>
<evidence type="ECO:0000256" key="2">
    <source>
        <dbReference type="ARBA" id="ARBA00023002"/>
    </source>
</evidence>
<evidence type="ECO:0000256" key="1">
    <source>
        <dbReference type="ARBA" id="ARBA00006484"/>
    </source>
</evidence>
<reference evidence="3 4" key="1">
    <citation type="submission" date="2020-04" db="EMBL/GenBank/DDBJ databases">
        <title>Genome sequencing of novel species.</title>
        <authorList>
            <person name="Heo J."/>
            <person name="Kim S.-J."/>
            <person name="Kim J.-S."/>
            <person name="Hong S.-B."/>
            <person name="Kwon S.-W."/>
        </authorList>
    </citation>
    <scope>NUCLEOTIDE SEQUENCE [LARGE SCALE GENOMIC DNA]</scope>
    <source>
        <strain evidence="3 4">MFER-1</strain>
    </source>
</reference>
<gene>
    <name evidence="3" type="ORF">HH215_18825</name>
</gene>
<accession>A0A7Z2VL86</accession>
<dbReference type="Pfam" id="PF00106">
    <property type="entry name" value="adh_short"/>
    <property type="match status" value="1"/>
</dbReference>
<comment type="similarity">
    <text evidence="1">Belongs to the short-chain dehydrogenases/reductases (SDR) family.</text>
</comment>
<evidence type="ECO:0000313" key="4">
    <source>
        <dbReference type="Proteomes" id="UP000502248"/>
    </source>
</evidence>
<keyword evidence="4" id="KW-1185">Reference proteome</keyword>
<evidence type="ECO:0000313" key="3">
    <source>
        <dbReference type="EMBL" id="QJD85030.1"/>
    </source>
</evidence>
<dbReference type="InterPro" id="IPR036291">
    <property type="entry name" value="NAD(P)-bd_dom_sf"/>
</dbReference>
<dbReference type="SUPFAM" id="SSF51735">
    <property type="entry name" value="NAD(P)-binding Rossmann-fold domains"/>
    <property type="match status" value="1"/>
</dbReference>
<proteinExistence type="inferred from homology"/>
<dbReference type="InterPro" id="IPR002347">
    <property type="entry name" value="SDR_fam"/>
</dbReference>
<sequence length="67" mass="6704">MGRVQGKVAVITGAGSGIGRASAILLAKEGAKVVLTDVRADKLTAVTEEIAVSHVLNTGRRGLGCCG</sequence>
<dbReference type="PANTHER" id="PTHR43477">
    <property type="entry name" value="DIHYDROANTICAPSIN 7-DEHYDROGENASE"/>
    <property type="match status" value="1"/>
</dbReference>
<dbReference type="EMBL" id="CP051680">
    <property type="protein sequence ID" value="QJD85030.1"/>
    <property type="molecule type" value="Genomic_DNA"/>
</dbReference>
<keyword evidence="2" id="KW-0560">Oxidoreductase</keyword>
<dbReference type="PANTHER" id="PTHR43477:SF1">
    <property type="entry name" value="DIHYDROANTICAPSIN 7-DEHYDROGENASE"/>
    <property type="match status" value="1"/>
</dbReference>
<name>A0A7Z2VL86_9BACL</name>
<dbReference type="Proteomes" id="UP000502248">
    <property type="component" value="Chromosome"/>
</dbReference>
<dbReference type="GO" id="GO:0016491">
    <property type="term" value="F:oxidoreductase activity"/>
    <property type="evidence" value="ECO:0007669"/>
    <property type="project" value="UniProtKB-KW"/>
</dbReference>
<dbReference type="Gene3D" id="3.40.50.720">
    <property type="entry name" value="NAD(P)-binding Rossmann-like Domain"/>
    <property type="match status" value="1"/>
</dbReference>
<dbReference type="RefSeq" id="WP_169281306.1">
    <property type="nucleotide sequence ID" value="NZ_CP051680.1"/>
</dbReference>
<organism evidence="3 4">
    <name type="scientific">Cohnella herbarum</name>
    <dbReference type="NCBI Taxonomy" id="2728023"/>
    <lineage>
        <taxon>Bacteria</taxon>
        <taxon>Bacillati</taxon>
        <taxon>Bacillota</taxon>
        <taxon>Bacilli</taxon>
        <taxon>Bacillales</taxon>
        <taxon>Paenibacillaceae</taxon>
        <taxon>Cohnella</taxon>
    </lineage>
</organism>